<feature type="signal peptide" evidence="2">
    <location>
        <begin position="1"/>
        <end position="27"/>
    </location>
</feature>
<evidence type="ECO:0000259" key="3">
    <source>
        <dbReference type="PROSITE" id="PS50240"/>
    </source>
</evidence>
<evidence type="ECO:0000256" key="1">
    <source>
        <dbReference type="SAM" id="MobiDB-lite"/>
    </source>
</evidence>
<feature type="compositionally biased region" description="Polar residues" evidence="1">
    <location>
        <begin position="471"/>
        <end position="481"/>
    </location>
</feature>
<dbReference type="Proteomes" id="UP001523392">
    <property type="component" value="Unassembled WGS sequence"/>
</dbReference>
<dbReference type="InterPro" id="IPR009003">
    <property type="entry name" value="Peptidase_S1_PA"/>
</dbReference>
<dbReference type="PROSITE" id="PS00134">
    <property type="entry name" value="TRYPSIN_HIS"/>
    <property type="match status" value="1"/>
</dbReference>
<dbReference type="Gene3D" id="2.40.10.10">
    <property type="entry name" value="Trypsin-like serine proteases"/>
    <property type="match status" value="1"/>
</dbReference>
<dbReference type="InterPro" id="IPR018114">
    <property type="entry name" value="TRYPSIN_HIS"/>
</dbReference>
<dbReference type="CDD" id="cd00161">
    <property type="entry name" value="beta-trefoil_Ricin-like"/>
    <property type="match status" value="1"/>
</dbReference>
<dbReference type="PROSITE" id="PS50240">
    <property type="entry name" value="TRYPSIN_DOM"/>
    <property type="match status" value="1"/>
</dbReference>
<feature type="chain" id="PRO_5045798751" evidence="2">
    <location>
        <begin position="28"/>
        <end position="494"/>
    </location>
</feature>
<evidence type="ECO:0000313" key="5">
    <source>
        <dbReference type="Proteomes" id="UP001523392"/>
    </source>
</evidence>
<proteinExistence type="predicted"/>
<dbReference type="InterPro" id="IPR035992">
    <property type="entry name" value="Ricin_B-like_lectins"/>
</dbReference>
<evidence type="ECO:0000256" key="2">
    <source>
        <dbReference type="SAM" id="SignalP"/>
    </source>
</evidence>
<organism evidence="4 5">
    <name type="scientific">Siccirubricoccus soli</name>
    <dbReference type="NCBI Taxonomy" id="2899147"/>
    <lineage>
        <taxon>Bacteria</taxon>
        <taxon>Pseudomonadati</taxon>
        <taxon>Pseudomonadota</taxon>
        <taxon>Alphaproteobacteria</taxon>
        <taxon>Acetobacterales</taxon>
        <taxon>Roseomonadaceae</taxon>
        <taxon>Siccirubricoccus</taxon>
    </lineage>
</organism>
<dbReference type="Gene3D" id="2.80.10.50">
    <property type="match status" value="2"/>
</dbReference>
<dbReference type="InterPro" id="IPR000772">
    <property type="entry name" value="Ricin_B_lectin"/>
</dbReference>
<sequence>MTRAGAWRPLLLLPLLAGLAAPGPAAAQPPENTGTVQQPLVAPGAEVDAATREAQGLLTLTTPEGTCSASMLNDYWAITAAHCVYSRAVNCPLFAANQIQLTANWPRNHPATGWNNGVKTVQARQVIAYGTPSSCVQPNPNLVSTPSDIAILQVGLHDFGRADVPPRKLEEARPQSNAAATAFGRGINTLAFMQGATPMPTTSDGQYRSVEFAITGVTATEYSFFGGAGATIAGGDSGGPTLIEDWDNPLSPQRRLEWRLIGVHSRCNFDCLPGQSCTGASVWRWVQRVNQCWDASIQPVRAQILAAITAVPPEGNVTGEFPAVPPEVLARRRALYAVNLDSPLVAPAGAAIDVQLTFADCHNFLLRVSQGCPVEPRYELWSYDPASHRILHAESGKCLNISGAQTAPGAWIILYPCLGAPNEKWTMTGTSTVTFRSDHSGLCLHAAPGRPPRRTGVGFTLPTPATLTQMPCDNSPAQQFSDVDADWARRNGPR</sequence>
<accession>A0ABT1DAQ7</accession>
<dbReference type="Pfam" id="PF00089">
    <property type="entry name" value="Trypsin"/>
    <property type="match status" value="1"/>
</dbReference>
<feature type="domain" description="Peptidase S1" evidence="3">
    <location>
        <begin position="41"/>
        <end position="291"/>
    </location>
</feature>
<comment type="caution">
    <text evidence="4">The sequence shown here is derived from an EMBL/GenBank/DDBJ whole genome shotgun (WGS) entry which is preliminary data.</text>
</comment>
<keyword evidence="5" id="KW-1185">Reference proteome</keyword>
<dbReference type="RefSeq" id="WP_252955643.1">
    <property type="nucleotide sequence ID" value="NZ_JAFIRR010000165.1"/>
</dbReference>
<dbReference type="Pfam" id="PF14200">
    <property type="entry name" value="RicinB_lectin_2"/>
    <property type="match status" value="1"/>
</dbReference>
<keyword evidence="2" id="KW-0732">Signal</keyword>
<dbReference type="SUPFAM" id="SSF50494">
    <property type="entry name" value="Trypsin-like serine proteases"/>
    <property type="match status" value="1"/>
</dbReference>
<dbReference type="InterPro" id="IPR001254">
    <property type="entry name" value="Trypsin_dom"/>
</dbReference>
<gene>
    <name evidence="4" type="ORF">JYK14_23080</name>
</gene>
<feature type="region of interest" description="Disordered" evidence="1">
    <location>
        <begin position="471"/>
        <end position="494"/>
    </location>
</feature>
<dbReference type="EMBL" id="JAFIRR010000165">
    <property type="protein sequence ID" value="MCO6419018.1"/>
    <property type="molecule type" value="Genomic_DNA"/>
</dbReference>
<dbReference type="PROSITE" id="PS50231">
    <property type="entry name" value="RICIN_B_LECTIN"/>
    <property type="match status" value="1"/>
</dbReference>
<dbReference type="SUPFAM" id="SSF50370">
    <property type="entry name" value="Ricin B-like lectins"/>
    <property type="match status" value="1"/>
</dbReference>
<dbReference type="InterPro" id="IPR043504">
    <property type="entry name" value="Peptidase_S1_PA_chymotrypsin"/>
</dbReference>
<protein>
    <submittedName>
        <fullName evidence="4">RICIN domain-containing protein</fullName>
    </submittedName>
</protein>
<name>A0ABT1DAQ7_9PROT</name>
<evidence type="ECO:0000313" key="4">
    <source>
        <dbReference type="EMBL" id="MCO6419018.1"/>
    </source>
</evidence>
<reference evidence="4 5" key="1">
    <citation type="submission" date="2021-12" db="EMBL/GenBank/DDBJ databases">
        <title>Siccirubricoccus leaddurans sp. nov., a high concentration Zn2+ tolerance bacterium.</title>
        <authorList>
            <person name="Cao Y."/>
        </authorList>
    </citation>
    <scope>NUCLEOTIDE SEQUENCE [LARGE SCALE GENOMIC DNA]</scope>
    <source>
        <strain evidence="4 5">KC 17139</strain>
    </source>
</reference>